<keyword evidence="1" id="KW-1185">Reference proteome</keyword>
<evidence type="ECO:0000313" key="2">
    <source>
        <dbReference type="WBParaSite" id="Pan_g8835.t1"/>
    </source>
</evidence>
<sequence>MMSICATTMWTEHTPTRFASGDDRGSAVEGRSSDSVIACAATLRACTITTTTAQGPKAEHVAAVLCALLIPPLPPSETTSGHDECVGIRRKITTTSPKTKLFRELT</sequence>
<dbReference type="Proteomes" id="UP000492821">
    <property type="component" value="Unassembled WGS sequence"/>
</dbReference>
<accession>A0A7E4WBS8</accession>
<evidence type="ECO:0000313" key="1">
    <source>
        <dbReference type="Proteomes" id="UP000492821"/>
    </source>
</evidence>
<dbReference type="WBParaSite" id="Pan_g8835.t1">
    <property type="protein sequence ID" value="Pan_g8835.t1"/>
    <property type="gene ID" value="Pan_g8835"/>
</dbReference>
<reference evidence="2" key="2">
    <citation type="submission" date="2020-10" db="UniProtKB">
        <authorList>
            <consortium name="WormBaseParasite"/>
        </authorList>
    </citation>
    <scope>IDENTIFICATION</scope>
</reference>
<proteinExistence type="predicted"/>
<reference evidence="1" key="1">
    <citation type="journal article" date="2013" name="Genetics">
        <title>The draft genome and transcriptome of Panagrellus redivivus are shaped by the harsh demands of a free-living lifestyle.</title>
        <authorList>
            <person name="Srinivasan J."/>
            <person name="Dillman A.R."/>
            <person name="Macchietto M.G."/>
            <person name="Heikkinen L."/>
            <person name="Lakso M."/>
            <person name="Fracchia K.M."/>
            <person name="Antoshechkin I."/>
            <person name="Mortazavi A."/>
            <person name="Wong G."/>
            <person name="Sternberg P.W."/>
        </authorList>
    </citation>
    <scope>NUCLEOTIDE SEQUENCE [LARGE SCALE GENOMIC DNA]</scope>
    <source>
        <strain evidence="1">MT8872</strain>
    </source>
</reference>
<organism evidence="1 2">
    <name type="scientific">Panagrellus redivivus</name>
    <name type="common">Microworm</name>
    <dbReference type="NCBI Taxonomy" id="6233"/>
    <lineage>
        <taxon>Eukaryota</taxon>
        <taxon>Metazoa</taxon>
        <taxon>Ecdysozoa</taxon>
        <taxon>Nematoda</taxon>
        <taxon>Chromadorea</taxon>
        <taxon>Rhabditida</taxon>
        <taxon>Tylenchina</taxon>
        <taxon>Panagrolaimomorpha</taxon>
        <taxon>Panagrolaimoidea</taxon>
        <taxon>Panagrolaimidae</taxon>
        <taxon>Panagrellus</taxon>
    </lineage>
</organism>
<dbReference type="AlphaFoldDB" id="A0A7E4WBS8"/>
<protein>
    <submittedName>
        <fullName evidence="2">Secreted protein</fullName>
    </submittedName>
</protein>
<name>A0A7E4WBS8_PANRE</name>